<evidence type="ECO:0000259" key="10">
    <source>
        <dbReference type="Pfam" id="PF20671"/>
    </source>
</evidence>
<dbReference type="GO" id="GO:0006891">
    <property type="term" value="P:intra-Golgi vesicle-mediated transport"/>
    <property type="evidence" value="ECO:0007669"/>
    <property type="project" value="TreeGrafter"/>
</dbReference>
<evidence type="ECO:0000256" key="6">
    <source>
        <dbReference type="ARBA" id="ARBA00023034"/>
    </source>
</evidence>
<keyword evidence="5" id="KW-0653">Protein transport</keyword>
<evidence type="ECO:0000256" key="2">
    <source>
        <dbReference type="ARBA" id="ARBA00009936"/>
    </source>
</evidence>
<dbReference type="Proteomes" id="UP000625711">
    <property type="component" value="Unassembled WGS sequence"/>
</dbReference>
<comment type="subcellular location">
    <subcellularLocation>
        <location evidence="1">Golgi apparatus membrane</location>
        <topology evidence="1">Peripheral membrane protein</topology>
    </subcellularLocation>
</comment>
<evidence type="ECO:0000256" key="1">
    <source>
        <dbReference type="ARBA" id="ARBA00004395"/>
    </source>
</evidence>
<comment type="caution">
    <text evidence="11">The sequence shown here is derived from an EMBL/GenBank/DDBJ whole genome shotgun (WGS) entry which is preliminary data.</text>
</comment>
<dbReference type="GO" id="GO:0005801">
    <property type="term" value="C:cis-Golgi network"/>
    <property type="evidence" value="ECO:0007669"/>
    <property type="project" value="InterPro"/>
</dbReference>
<evidence type="ECO:0000256" key="4">
    <source>
        <dbReference type="ARBA" id="ARBA00022448"/>
    </source>
</evidence>
<keyword evidence="4" id="KW-0813">Transport</keyword>
<name>A0A834HYM7_RHYFE</name>
<dbReference type="SUPFAM" id="SSF74788">
    <property type="entry name" value="Cullin repeat-like"/>
    <property type="match status" value="1"/>
</dbReference>
<keyword evidence="12" id="KW-1185">Reference proteome</keyword>
<dbReference type="InterPro" id="IPR048685">
    <property type="entry name" value="COG3_C"/>
</dbReference>
<dbReference type="InterPro" id="IPR007265">
    <property type="entry name" value="COG_su3"/>
</dbReference>
<organism evidence="11 12">
    <name type="scientific">Rhynchophorus ferrugineus</name>
    <name type="common">Red palm weevil</name>
    <name type="synonym">Curculio ferrugineus</name>
    <dbReference type="NCBI Taxonomy" id="354439"/>
    <lineage>
        <taxon>Eukaryota</taxon>
        <taxon>Metazoa</taxon>
        <taxon>Ecdysozoa</taxon>
        <taxon>Arthropoda</taxon>
        <taxon>Hexapoda</taxon>
        <taxon>Insecta</taxon>
        <taxon>Pterygota</taxon>
        <taxon>Neoptera</taxon>
        <taxon>Endopterygota</taxon>
        <taxon>Coleoptera</taxon>
        <taxon>Polyphaga</taxon>
        <taxon>Cucujiformia</taxon>
        <taxon>Curculionidae</taxon>
        <taxon>Dryophthorinae</taxon>
        <taxon>Rhynchophorus</taxon>
    </lineage>
</organism>
<reference evidence="11" key="1">
    <citation type="submission" date="2020-08" db="EMBL/GenBank/DDBJ databases">
        <title>Genome sequencing and assembly of the red palm weevil Rhynchophorus ferrugineus.</title>
        <authorList>
            <person name="Dias G.B."/>
            <person name="Bergman C.M."/>
            <person name="Manee M."/>
        </authorList>
    </citation>
    <scope>NUCLEOTIDE SEQUENCE</scope>
    <source>
        <strain evidence="11">AA-2017</strain>
        <tissue evidence="11">Whole larva</tissue>
    </source>
</reference>
<keyword evidence="7" id="KW-0472">Membrane</keyword>
<dbReference type="Pfam" id="PF04136">
    <property type="entry name" value="COG3_N"/>
    <property type="match status" value="1"/>
</dbReference>
<sequence>MNRSASKVLEDKDNDALIQENVVNWQSATNPLAPLKEEQLDLFYEVGDVLKSLYANENNYNNDDEPAEHQKENIPVISSNIDFVRWMVSVEKQIQHENFKHFQVYYELLSKHLNNSQHLLTLSDQSLNSLSVLREKYENVIEKTHYLHNLSEQLMVQQKCLKEKKSEINHRLKYFIYFPKCQDIIENMNKKVNNTDFIDALNNIDLAIDYLKENMSFKESKIYKIKYESLLNTALMHVFNFVNNILIETSKQIITGSENNDLSLQHHKDSVSESIFALYYGKFQSSSVKMKKILEIIEQKQDKNDHYKNTMYDCQTSYFKQRLPILEAAVSKALQELNNQHRTDYSVLFRSCCLFTVKVCTDEVMCYNFFFSSLSSQLHDYLSSLCQHLYDTLRPCLIHINHIEILCELCSILKNEMSNDKNVTNECLTRYFEVIRQLLEDVEERLVFRVNMFFKHDLSDYKPSPGDLAYPEKLQQMINVIEIKERRPDSRSSIRSGGSQDMTNLDVSHMSHLRSYTGNSPADLHGMWYPTVKRTLVCLSRLYFCLDRETFQSLAQEALIICVNTLQNASGIISSRKTPVDGKLFEIKHLLIIREQIAPFQVDFTSKELSLDFSTVQKAAVDLVQKRKQIFTFGSNNALLEFLLEGTPKVKEYLIDSRKEIDKKLKFCCESFIAFVTKMLIGNVLDWNEQAEAFLQVSKGRVDTVKGTTLSKQIFAKPENLSDLVKEAEKCMKLKIPEIQRSMQLYLANKETEFILFRPIKNNIINAFIQMEQIVQKGGYTTDDQLLIACPTPEHVNILICSVSLTGE</sequence>
<evidence type="ECO:0000256" key="7">
    <source>
        <dbReference type="ARBA" id="ARBA00023136"/>
    </source>
</evidence>
<keyword evidence="6" id="KW-0333">Golgi apparatus</keyword>
<gene>
    <name evidence="11" type="ORF">GWI33_016070</name>
</gene>
<evidence type="ECO:0000256" key="8">
    <source>
        <dbReference type="ARBA" id="ARBA00031339"/>
    </source>
</evidence>
<dbReference type="PANTHER" id="PTHR13302">
    <property type="entry name" value="CONSERVED OLIGOMERIC GOLGI COMPLEX COMPONENT 3"/>
    <property type="match status" value="1"/>
</dbReference>
<dbReference type="PANTHER" id="PTHR13302:SF8">
    <property type="entry name" value="CONSERVED OLIGOMERIC GOLGI COMPLEX SUBUNIT 3"/>
    <property type="match status" value="1"/>
</dbReference>
<dbReference type="InterPro" id="IPR048320">
    <property type="entry name" value="COG3_N"/>
</dbReference>
<dbReference type="InterPro" id="IPR016159">
    <property type="entry name" value="Cullin_repeat-like_dom_sf"/>
</dbReference>
<dbReference type="OrthoDB" id="296793at2759"/>
<dbReference type="GO" id="GO:0017119">
    <property type="term" value="C:Golgi transport complex"/>
    <property type="evidence" value="ECO:0007669"/>
    <property type="project" value="TreeGrafter"/>
</dbReference>
<evidence type="ECO:0000256" key="3">
    <source>
        <dbReference type="ARBA" id="ARBA00020976"/>
    </source>
</evidence>
<protein>
    <recommendedName>
        <fullName evidence="3">Conserved oligomeric Golgi complex subunit 3</fullName>
    </recommendedName>
    <alternativeName>
        <fullName evidence="8">Component of oligomeric Golgi complex 3</fullName>
    </alternativeName>
</protein>
<dbReference type="GO" id="GO:0007030">
    <property type="term" value="P:Golgi organization"/>
    <property type="evidence" value="ECO:0007669"/>
    <property type="project" value="TreeGrafter"/>
</dbReference>
<comment type="similarity">
    <text evidence="2">Belongs to the COG3 family.</text>
</comment>
<dbReference type="GO" id="GO:0000139">
    <property type="term" value="C:Golgi membrane"/>
    <property type="evidence" value="ECO:0007669"/>
    <property type="project" value="UniProtKB-SubCell"/>
</dbReference>
<proteinExistence type="inferred from homology"/>
<accession>A0A834HYM7</accession>
<dbReference type="GO" id="GO:0006886">
    <property type="term" value="P:intracellular protein transport"/>
    <property type="evidence" value="ECO:0007669"/>
    <property type="project" value="InterPro"/>
</dbReference>
<evidence type="ECO:0000256" key="5">
    <source>
        <dbReference type="ARBA" id="ARBA00022927"/>
    </source>
</evidence>
<feature type="domain" description="Conserved oligomeric Golgi complex subunit 3 N-terminal" evidence="9">
    <location>
        <begin position="105"/>
        <end position="246"/>
    </location>
</feature>
<dbReference type="Pfam" id="PF20671">
    <property type="entry name" value="COG3_C"/>
    <property type="match status" value="1"/>
</dbReference>
<dbReference type="AlphaFoldDB" id="A0A834HYM7"/>
<dbReference type="EMBL" id="JAACXV010014027">
    <property type="protein sequence ID" value="KAF7271010.1"/>
    <property type="molecule type" value="Genomic_DNA"/>
</dbReference>
<evidence type="ECO:0000313" key="11">
    <source>
        <dbReference type="EMBL" id="KAF7271010.1"/>
    </source>
</evidence>
<evidence type="ECO:0000259" key="9">
    <source>
        <dbReference type="Pfam" id="PF04136"/>
    </source>
</evidence>
<evidence type="ECO:0000313" key="12">
    <source>
        <dbReference type="Proteomes" id="UP000625711"/>
    </source>
</evidence>
<feature type="domain" description="Conserved oligomeric Golgi complex subunit 3 C-terminal" evidence="10">
    <location>
        <begin position="276"/>
        <end position="616"/>
    </location>
</feature>